<dbReference type="AlphaFoldDB" id="A0A9W9I196"/>
<dbReference type="GO" id="GO:0008237">
    <property type="term" value="F:metallopeptidase activity"/>
    <property type="evidence" value="ECO:0007669"/>
    <property type="project" value="InterPro"/>
</dbReference>
<dbReference type="Proteomes" id="UP001146351">
    <property type="component" value="Unassembled WGS sequence"/>
</dbReference>
<evidence type="ECO:0000313" key="2">
    <source>
        <dbReference type="Proteomes" id="UP001146351"/>
    </source>
</evidence>
<dbReference type="EMBL" id="JAPQKO010000004">
    <property type="protein sequence ID" value="KAJ5166049.1"/>
    <property type="molecule type" value="Genomic_DNA"/>
</dbReference>
<proteinExistence type="predicted"/>
<reference evidence="1" key="1">
    <citation type="submission" date="2022-11" db="EMBL/GenBank/DDBJ databases">
        <authorList>
            <person name="Petersen C."/>
        </authorList>
    </citation>
    <scope>NUCLEOTIDE SEQUENCE</scope>
    <source>
        <strain evidence="1">IBT 21917</strain>
    </source>
</reference>
<sequence length="246" mass="27545">MFQRFFGKSVLDDQCSVDDVGLKMDSLQRFNHLLSVVYSGNYAPSIYCGEGALHLDEKDENGEAVFINTEDEEQREFSMMLGDYDTLCADPTVLAALQTPDDDNNSNEDWIFFCRRAFESWGTDRLVNFHGAPASHLEGQSLDGILSSSPEADLLHELTHSVDIFSVRANGRDMQSDDQDLRSGAKAYKFHGVTTLAEENADDPVVMLRNAETSMYHAAVSLLKQCWWYSGTCEALTQVNIDQCDL</sequence>
<comment type="caution">
    <text evidence="1">The sequence shown here is derived from an EMBL/GenBank/DDBJ whole genome shotgun (WGS) entry which is preliminary data.</text>
</comment>
<accession>A0A9W9I196</accession>
<organism evidence="1 2">
    <name type="scientific">Penicillium capsulatum</name>
    <dbReference type="NCBI Taxonomy" id="69766"/>
    <lineage>
        <taxon>Eukaryota</taxon>
        <taxon>Fungi</taxon>
        <taxon>Dikarya</taxon>
        <taxon>Ascomycota</taxon>
        <taxon>Pezizomycotina</taxon>
        <taxon>Eurotiomycetes</taxon>
        <taxon>Eurotiomycetidae</taxon>
        <taxon>Eurotiales</taxon>
        <taxon>Aspergillaceae</taxon>
        <taxon>Penicillium</taxon>
    </lineage>
</organism>
<keyword evidence="2" id="KW-1185">Reference proteome</keyword>
<evidence type="ECO:0000313" key="1">
    <source>
        <dbReference type="EMBL" id="KAJ5166049.1"/>
    </source>
</evidence>
<protein>
    <submittedName>
        <fullName evidence="1">Uncharacterized protein</fullName>
    </submittedName>
</protein>
<dbReference type="InterPro" id="IPR024079">
    <property type="entry name" value="MetalloPept_cat_dom_sf"/>
</dbReference>
<reference evidence="1" key="2">
    <citation type="journal article" date="2023" name="IMA Fungus">
        <title>Comparative genomic study of the Penicillium genus elucidates a diverse pangenome and 15 lateral gene transfer events.</title>
        <authorList>
            <person name="Petersen C."/>
            <person name="Sorensen T."/>
            <person name="Nielsen M.R."/>
            <person name="Sondergaard T.E."/>
            <person name="Sorensen J.L."/>
            <person name="Fitzpatrick D.A."/>
            <person name="Frisvad J.C."/>
            <person name="Nielsen K.L."/>
        </authorList>
    </citation>
    <scope>NUCLEOTIDE SEQUENCE</scope>
    <source>
        <strain evidence="1">IBT 21917</strain>
    </source>
</reference>
<name>A0A9W9I196_9EURO</name>
<gene>
    <name evidence="1" type="ORF">N7492_006345</name>
</gene>
<dbReference type="Gene3D" id="3.40.390.10">
    <property type="entry name" value="Collagenase (Catalytic Domain)"/>
    <property type="match status" value="1"/>
</dbReference>